<evidence type="ECO:0000256" key="1">
    <source>
        <dbReference type="SAM" id="MobiDB-lite"/>
    </source>
</evidence>
<evidence type="ECO:0000313" key="4">
    <source>
        <dbReference type="Proteomes" id="UP000280819"/>
    </source>
</evidence>
<dbReference type="PROSITE" id="PS51746">
    <property type="entry name" value="PPM_2"/>
    <property type="match status" value="1"/>
</dbReference>
<gene>
    <name evidence="3" type="ORF">EII34_00340</name>
</gene>
<reference evidence="3 4" key="1">
    <citation type="submission" date="2018-11" db="EMBL/GenBank/DDBJ databases">
        <title>Genomes From Bacteria Associated with the Canine Oral Cavity: a Test Case for Automated Genome-Based Taxonomic Assignment.</title>
        <authorList>
            <person name="Coil D.A."/>
            <person name="Jospin G."/>
            <person name="Darling A.E."/>
            <person name="Wallis C."/>
            <person name="Davis I.J."/>
            <person name="Harris S."/>
            <person name="Eisen J.A."/>
            <person name="Holcombe L.J."/>
            <person name="O'Flynn C."/>
        </authorList>
    </citation>
    <scope>NUCLEOTIDE SEQUENCE [LARGE SCALE GENOMIC DNA]</scope>
    <source>
        <strain evidence="3 4">OH887_COT-365</strain>
    </source>
</reference>
<name>A0A3P1TC19_9ACTN</name>
<dbReference type="GO" id="GO:0004722">
    <property type="term" value="F:protein serine/threonine phosphatase activity"/>
    <property type="evidence" value="ECO:0007669"/>
    <property type="project" value="InterPro"/>
</dbReference>
<protein>
    <submittedName>
        <fullName evidence="3">Protein serine/threonine phosphatase 2C family protein</fullName>
    </submittedName>
</protein>
<organism evidence="3 4">
    <name type="scientific">Arachnia propionica</name>
    <dbReference type="NCBI Taxonomy" id="1750"/>
    <lineage>
        <taxon>Bacteria</taxon>
        <taxon>Bacillati</taxon>
        <taxon>Actinomycetota</taxon>
        <taxon>Actinomycetes</taxon>
        <taxon>Propionibacteriales</taxon>
        <taxon>Propionibacteriaceae</taxon>
        <taxon>Arachnia</taxon>
    </lineage>
</organism>
<dbReference type="PANTHER" id="PTHR47992">
    <property type="entry name" value="PROTEIN PHOSPHATASE"/>
    <property type="match status" value="1"/>
</dbReference>
<dbReference type="AlphaFoldDB" id="A0A3P1TC19"/>
<dbReference type="OrthoDB" id="9801841at2"/>
<accession>A0A3P1TC19</accession>
<dbReference type="InterPro" id="IPR015655">
    <property type="entry name" value="PP2C"/>
</dbReference>
<dbReference type="Gene3D" id="3.60.40.10">
    <property type="entry name" value="PPM-type phosphatase domain"/>
    <property type="match status" value="1"/>
</dbReference>
<dbReference type="SUPFAM" id="SSF81606">
    <property type="entry name" value="PP2C-like"/>
    <property type="match status" value="1"/>
</dbReference>
<dbReference type="InterPro" id="IPR001932">
    <property type="entry name" value="PPM-type_phosphatase-like_dom"/>
</dbReference>
<dbReference type="EMBL" id="RQZG01000001">
    <property type="protein sequence ID" value="RRD06987.1"/>
    <property type="molecule type" value="Genomic_DNA"/>
</dbReference>
<comment type="caution">
    <text evidence="3">The sequence shown here is derived from an EMBL/GenBank/DDBJ whole genome shotgun (WGS) entry which is preliminary data.</text>
</comment>
<dbReference type="InterPro" id="IPR036457">
    <property type="entry name" value="PPM-type-like_dom_sf"/>
</dbReference>
<feature type="domain" description="PPM-type phosphatase" evidence="2">
    <location>
        <begin position="66"/>
        <end position="309"/>
    </location>
</feature>
<sequence length="311" mass="32754">MSSCTTSPSTPPGSGPWTRTSASSSRSSRDPRASRRITSARCEVTNVEDGASPNARHHYVASPVPWLAGCSDRGRRHPTNQDALNLAARDLAVRQAVLVVSDGVSTAHGSERASLIAAETACSTLMGALSGPGPDAKAFRAAFGHAHEAVLAAAPEGEASACTLVAAAVQGSRLLVGSIGDSRAYWFGDDGATWQLTQDDSMAQARMMLGMAREEAEASLQAHSITRWLGRNASDVTPALVELRPPSAGWLLLCSDGLWNYASAPDALRAVLEYQTRGRETLVAIVEALATWANDLGGRDNITVALLRHEL</sequence>
<evidence type="ECO:0000313" key="3">
    <source>
        <dbReference type="EMBL" id="RRD06987.1"/>
    </source>
</evidence>
<dbReference type="Proteomes" id="UP000280819">
    <property type="component" value="Unassembled WGS sequence"/>
</dbReference>
<feature type="region of interest" description="Disordered" evidence="1">
    <location>
        <begin position="1"/>
        <end position="38"/>
    </location>
</feature>
<feature type="compositionally biased region" description="Low complexity" evidence="1">
    <location>
        <begin position="15"/>
        <end position="26"/>
    </location>
</feature>
<evidence type="ECO:0000259" key="2">
    <source>
        <dbReference type="PROSITE" id="PS51746"/>
    </source>
</evidence>
<dbReference type="Pfam" id="PF13672">
    <property type="entry name" value="PP2C_2"/>
    <property type="match status" value="1"/>
</dbReference>
<dbReference type="SMART" id="SM00331">
    <property type="entry name" value="PP2C_SIG"/>
    <property type="match status" value="1"/>
</dbReference>
<dbReference type="CDD" id="cd00143">
    <property type="entry name" value="PP2Cc"/>
    <property type="match status" value="1"/>
</dbReference>
<dbReference type="SMART" id="SM00332">
    <property type="entry name" value="PP2Cc"/>
    <property type="match status" value="1"/>
</dbReference>
<proteinExistence type="predicted"/>